<keyword evidence="4 7" id="KW-0418">Kinase</keyword>
<comment type="caution">
    <text evidence="7">The sequence shown here is derived from an EMBL/GenBank/DDBJ whole genome shotgun (WGS) entry which is preliminary data.</text>
</comment>
<dbReference type="PROSITE" id="PS00584">
    <property type="entry name" value="PFKB_KINASES_2"/>
    <property type="match status" value="1"/>
</dbReference>
<dbReference type="InterPro" id="IPR011611">
    <property type="entry name" value="PfkB_dom"/>
</dbReference>
<evidence type="ECO:0000259" key="6">
    <source>
        <dbReference type="Pfam" id="PF00294"/>
    </source>
</evidence>
<dbReference type="SUPFAM" id="SSF53613">
    <property type="entry name" value="Ribokinase-like"/>
    <property type="match status" value="1"/>
</dbReference>
<evidence type="ECO:0000256" key="3">
    <source>
        <dbReference type="ARBA" id="ARBA00022741"/>
    </source>
</evidence>
<dbReference type="InterPro" id="IPR050306">
    <property type="entry name" value="PfkB_Carbo_kinase"/>
</dbReference>
<dbReference type="OrthoDB" id="9806249at2"/>
<dbReference type="AlphaFoldDB" id="A0A4R8LBD4"/>
<keyword evidence="2" id="KW-0808">Transferase</keyword>
<evidence type="ECO:0000256" key="5">
    <source>
        <dbReference type="ARBA" id="ARBA00022840"/>
    </source>
</evidence>
<dbReference type="PANTHER" id="PTHR43085:SF1">
    <property type="entry name" value="PSEUDOURIDINE KINASE-RELATED"/>
    <property type="match status" value="1"/>
</dbReference>
<evidence type="ECO:0000256" key="1">
    <source>
        <dbReference type="ARBA" id="ARBA00010688"/>
    </source>
</evidence>
<evidence type="ECO:0000256" key="2">
    <source>
        <dbReference type="ARBA" id="ARBA00022679"/>
    </source>
</evidence>
<keyword evidence="5" id="KW-0067">ATP-binding</keyword>
<feature type="domain" description="Carbohydrate kinase PfkB" evidence="6">
    <location>
        <begin position="9"/>
        <end position="311"/>
    </location>
</feature>
<dbReference type="Pfam" id="PF00294">
    <property type="entry name" value="PfkB"/>
    <property type="match status" value="1"/>
</dbReference>
<organism evidence="7 8">
    <name type="scientific">Alicyclobacillus sacchari</name>
    <dbReference type="NCBI Taxonomy" id="392010"/>
    <lineage>
        <taxon>Bacteria</taxon>
        <taxon>Bacillati</taxon>
        <taxon>Bacillota</taxon>
        <taxon>Bacilli</taxon>
        <taxon>Bacillales</taxon>
        <taxon>Alicyclobacillaceae</taxon>
        <taxon>Alicyclobacillus</taxon>
    </lineage>
</organism>
<comment type="similarity">
    <text evidence="1">Belongs to the carbohydrate kinase PfkB family.</text>
</comment>
<protein>
    <submittedName>
        <fullName evidence="7">Fructokinase</fullName>
    </submittedName>
</protein>
<sequence>MMGDHYLYDVVALGELIVDFTPVEGISHAFQQNAGGAPANVLAAVAGFHKRTCLISMVGADEFGDFLYREIENRGVGTLGIGRTERFNTTLAFVHLDEQGERSFTFYRKSGADLMLNASEIDYHIIKNARIFHFGSISMTDEPARSATRQAIQTAREHGSIVTFDPNVRPRLWTSIREAKQVIADVLNMVDVLKLSAEELMFITERDDMNVGLQDLMSRYPCSIILLTLGSNGCICCSREGSQWVPGYSVRTVDTTGAGDGFVGAFLGALLDLDKRPENVTMDELVQLARVANACGALVTTKHGGIPSMPSREQVEDFMENYGE</sequence>
<evidence type="ECO:0000313" key="8">
    <source>
        <dbReference type="Proteomes" id="UP000294581"/>
    </source>
</evidence>
<evidence type="ECO:0000256" key="4">
    <source>
        <dbReference type="ARBA" id="ARBA00022777"/>
    </source>
</evidence>
<dbReference type="PANTHER" id="PTHR43085">
    <property type="entry name" value="HEXOKINASE FAMILY MEMBER"/>
    <property type="match status" value="1"/>
</dbReference>
<dbReference type="GO" id="GO:0016301">
    <property type="term" value="F:kinase activity"/>
    <property type="evidence" value="ECO:0007669"/>
    <property type="project" value="UniProtKB-KW"/>
</dbReference>
<dbReference type="CDD" id="cd01167">
    <property type="entry name" value="bac_FRK"/>
    <property type="match status" value="1"/>
</dbReference>
<gene>
    <name evidence="7" type="ORF">C7445_12317</name>
</gene>
<dbReference type="EMBL" id="SORF01000023">
    <property type="protein sequence ID" value="TDY40246.1"/>
    <property type="molecule type" value="Genomic_DNA"/>
</dbReference>
<dbReference type="InterPro" id="IPR002173">
    <property type="entry name" value="Carboh/pur_kinase_PfkB_CS"/>
</dbReference>
<dbReference type="Proteomes" id="UP000294581">
    <property type="component" value="Unassembled WGS sequence"/>
</dbReference>
<reference evidence="7 8" key="1">
    <citation type="submission" date="2019-03" db="EMBL/GenBank/DDBJ databases">
        <title>Genomic Encyclopedia of Type Strains, Phase IV (KMG-IV): sequencing the most valuable type-strain genomes for metagenomic binning, comparative biology and taxonomic classification.</title>
        <authorList>
            <person name="Goeker M."/>
        </authorList>
    </citation>
    <scope>NUCLEOTIDE SEQUENCE [LARGE SCALE GENOMIC DNA]</scope>
    <source>
        <strain evidence="7 8">DSM 17974</strain>
    </source>
</reference>
<evidence type="ECO:0000313" key="7">
    <source>
        <dbReference type="EMBL" id="TDY40246.1"/>
    </source>
</evidence>
<dbReference type="Gene3D" id="3.40.1190.20">
    <property type="match status" value="1"/>
</dbReference>
<proteinExistence type="inferred from homology"/>
<dbReference type="InterPro" id="IPR029056">
    <property type="entry name" value="Ribokinase-like"/>
</dbReference>
<accession>A0A4R8LBD4</accession>
<dbReference type="GO" id="GO:0005524">
    <property type="term" value="F:ATP binding"/>
    <property type="evidence" value="ECO:0007669"/>
    <property type="project" value="UniProtKB-KW"/>
</dbReference>
<keyword evidence="8" id="KW-1185">Reference proteome</keyword>
<keyword evidence="3" id="KW-0547">Nucleotide-binding</keyword>
<name>A0A4R8LBD4_9BACL</name>